<feature type="transmembrane region" description="Helical" evidence="1">
    <location>
        <begin position="320"/>
        <end position="340"/>
    </location>
</feature>
<dbReference type="AlphaFoldDB" id="A7NK65"/>
<feature type="domain" description="Cyclic nucleotide-binding" evidence="2">
    <location>
        <begin position="1038"/>
        <end position="1157"/>
    </location>
</feature>
<feature type="domain" description="Cyclic nucleotide-binding" evidence="2">
    <location>
        <begin position="915"/>
        <end position="1012"/>
    </location>
</feature>
<dbReference type="KEGG" id="rca:Rcas_1793"/>
<dbReference type="PANTHER" id="PTHR23011:SF28">
    <property type="entry name" value="CYCLIC NUCLEOTIDE-BINDING DOMAIN CONTAINING PROTEIN"/>
    <property type="match status" value="1"/>
</dbReference>
<accession>A7NK65</accession>
<gene>
    <name evidence="3" type="ordered locus">Rcas_1793</name>
</gene>
<dbReference type="PANTHER" id="PTHR23011">
    <property type="entry name" value="CYCLIC NUCLEOTIDE-BINDING DOMAIN CONTAINING PROTEIN"/>
    <property type="match status" value="1"/>
</dbReference>
<feature type="transmembrane region" description="Helical" evidence="1">
    <location>
        <begin position="214"/>
        <end position="237"/>
    </location>
</feature>
<evidence type="ECO:0000313" key="4">
    <source>
        <dbReference type="Proteomes" id="UP000000263"/>
    </source>
</evidence>
<name>A7NK65_ROSCS</name>
<keyword evidence="1" id="KW-0472">Membrane</keyword>
<dbReference type="HOGENOM" id="CLU_279880_0_0_0"/>
<dbReference type="Gene3D" id="2.60.120.10">
    <property type="entry name" value="Jelly Rolls"/>
    <property type="match status" value="2"/>
</dbReference>
<dbReference type="OrthoDB" id="9800627at2"/>
<evidence type="ECO:0000313" key="3">
    <source>
        <dbReference type="EMBL" id="ABU57885.1"/>
    </source>
</evidence>
<keyword evidence="1" id="KW-0812">Transmembrane</keyword>
<dbReference type="InterPro" id="IPR000595">
    <property type="entry name" value="cNMP-bd_dom"/>
</dbReference>
<feature type="transmembrane region" description="Helical" evidence="1">
    <location>
        <begin position="643"/>
        <end position="668"/>
    </location>
</feature>
<dbReference type="PROSITE" id="PS50042">
    <property type="entry name" value="CNMP_BINDING_3"/>
    <property type="match status" value="2"/>
</dbReference>
<proteinExistence type="predicted"/>
<keyword evidence="1" id="KW-1133">Transmembrane helix</keyword>
<dbReference type="EMBL" id="CP000804">
    <property type="protein sequence ID" value="ABU57885.1"/>
    <property type="molecule type" value="Genomic_DNA"/>
</dbReference>
<feature type="transmembrane region" description="Helical" evidence="1">
    <location>
        <begin position="584"/>
        <end position="604"/>
    </location>
</feature>
<feature type="transmembrane region" description="Helical" evidence="1">
    <location>
        <begin position="526"/>
        <end position="544"/>
    </location>
</feature>
<dbReference type="InterPro" id="IPR018490">
    <property type="entry name" value="cNMP-bd_dom_sf"/>
</dbReference>
<feature type="transmembrane region" description="Helical" evidence="1">
    <location>
        <begin position="483"/>
        <end position="505"/>
    </location>
</feature>
<keyword evidence="4" id="KW-1185">Reference proteome</keyword>
<dbReference type="CDD" id="cd00038">
    <property type="entry name" value="CAP_ED"/>
    <property type="match status" value="2"/>
</dbReference>
<feature type="transmembrane region" description="Helical" evidence="1">
    <location>
        <begin position="550"/>
        <end position="572"/>
    </location>
</feature>
<feature type="transmembrane region" description="Helical" evidence="1">
    <location>
        <begin position="352"/>
        <end position="377"/>
    </location>
</feature>
<dbReference type="Pfam" id="PF00027">
    <property type="entry name" value="cNMP_binding"/>
    <property type="match status" value="2"/>
</dbReference>
<feature type="transmembrane region" description="Helical" evidence="1">
    <location>
        <begin position="440"/>
        <end position="463"/>
    </location>
</feature>
<organism evidence="3 4">
    <name type="scientific">Roseiflexus castenholzii (strain DSM 13941 / HLO8)</name>
    <dbReference type="NCBI Taxonomy" id="383372"/>
    <lineage>
        <taxon>Bacteria</taxon>
        <taxon>Bacillati</taxon>
        <taxon>Chloroflexota</taxon>
        <taxon>Chloroflexia</taxon>
        <taxon>Chloroflexales</taxon>
        <taxon>Roseiflexineae</taxon>
        <taxon>Roseiflexaceae</taxon>
        <taxon>Roseiflexus</taxon>
    </lineage>
</organism>
<dbReference type="SUPFAM" id="SSF51206">
    <property type="entry name" value="cAMP-binding domain-like"/>
    <property type="match status" value="2"/>
</dbReference>
<dbReference type="eggNOG" id="COG1994">
    <property type="taxonomic scope" value="Bacteria"/>
</dbReference>
<sequence>MMAMTTLKTTITTDFGPPQTVSRPLPGGIWAAVRHGVAASPTPTVQVYALIRKRITHRSVSDPLWTILRDRTDPAKYRPHAIPDVAADPVSEGDQTLYIVRSPRGNYIRLTEAQHEVWRAMDGTRTVSELGLAAFRQHGLILPIGELVAGLKAEGLLFDQPTGIYRAINDAITRGTTGAWRRRLRCILTGATLALPGIDAFYDRVYRWGGRLLFTRVFALLAGMIALIGIITFGLAMSSGSETYEVIRLNDSVTLGLAALWAVTLLSFVVHESAHALAVKHFGRTLTRGGVMLYYGLPAAFVDTSDIWRSPRRARVMVSAVGPAADLLVGSLAAIAAYLLPDTPVGAIAYKLAFTSFVSSVFNLNPLLELDGYYILVDLLRMPDLRRSALAYVRGPLWEKLGAHLRMRSTHWMQRMGKRPPATTLNLDERTLPLSRKERIYAIYGAATTLYTFLAIIGAVWFWQQQILEPALELLRGIWWQRLIGMALILTVVLPAVIAILLAFWEAGQTMVGWLVRRGYGRQPGLLAAVGVLLALIASLAVIGTRDGPWGWVALALGPALWIVALNALLAIRTYYRGATIYPAVLALVVTTTLAGMAGIARALPLPPGIWVILDGLAFVGLLVAGFTVLLDADLRTTPLHELLGTAILLMIAFAIGGVALFSVQTVYPTTGALAWLAMAAPAYFGALALALLLQHLFGLADSRLIWSWALLWASTLVKTAGYIADLRGDGLALDVLGAGLWTTAWLVHGAILRHLTLREFHWEHIPSMNESDRLVRAFQLTYCGCYRLLHSVYGERRARALDDRMDILAATANWEITLDHEQARIGQQVTTLPIAVQGARFAEVLRYTVAEIEQIAGAAFARRCIQAAYDALPWPERETASRLCFPDTPWARELSSSFGDMRAARLRLLRQVDIFLHCDDDELEALVASVIEQTLAGGATVLRAGAAAPGIWIIEAGEVVARRGERIVAELHRGDAIGAAEVMGNTPCAYTYRTTMTSSLLFLPAEEFFHLTAGRVPHATAGLELTEVLRLLEQVPLFADLPRNTLRGLAAIAEQHTYPARTVIVRQGRPSGTFFIIRKGTAAVVRHDSSAANEGQSRARLIARLGPQEFFGELELLRNAPPVASVIALTSLTTLTLPHAAIQALVHNDGSVSRQLERIGTGRLKALESR</sequence>
<dbReference type="eggNOG" id="COG2905">
    <property type="taxonomic scope" value="Bacteria"/>
</dbReference>
<feature type="transmembrane region" description="Helical" evidence="1">
    <location>
        <begin position="249"/>
        <end position="271"/>
    </location>
</feature>
<feature type="transmembrane region" description="Helical" evidence="1">
    <location>
        <begin position="706"/>
        <end position="725"/>
    </location>
</feature>
<evidence type="ECO:0000259" key="2">
    <source>
        <dbReference type="PROSITE" id="PS50042"/>
    </source>
</evidence>
<dbReference type="SMART" id="SM00100">
    <property type="entry name" value="cNMP"/>
    <property type="match status" value="2"/>
</dbReference>
<protein>
    <submittedName>
        <fullName evidence="3">Cyclic nucleotide-binding protein</fullName>
    </submittedName>
</protein>
<feature type="transmembrane region" description="Helical" evidence="1">
    <location>
        <begin position="674"/>
        <end position="694"/>
    </location>
</feature>
<feature type="transmembrane region" description="Helical" evidence="1">
    <location>
        <begin position="610"/>
        <end position="631"/>
    </location>
</feature>
<dbReference type="InterPro" id="IPR014710">
    <property type="entry name" value="RmlC-like_jellyroll"/>
</dbReference>
<dbReference type="STRING" id="383372.Rcas_1793"/>
<dbReference type="Proteomes" id="UP000000263">
    <property type="component" value="Chromosome"/>
</dbReference>
<reference evidence="3 4" key="1">
    <citation type="submission" date="2007-08" db="EMBL/GenBank/DDBJ databases">
        <title>Complete sequence of Roseiflexus castenholzii DSM 13941.</title>
        <authorList>
            <consortium name="US DOE Joint Genome Institute"/>
            <person name="Copeland A."/>
            <person name="Lucas S."/>
            <person name="Lapidus A."/>
            <person name="Barry K."/>
            <person name="Glavina del Rio T."/>
            <person name="Dalin E."/>
            <person name="Tice H."/>
            <person name="Pitluck S."/>
            <person name="Thompson L.S."/>
            <person name="Brettin T."/>
            <person name="Bruce D."/>
            <person name="Detter J.C."/>
            <person name="Han C."/>
            <person name="Tapia R."/>
            <person name="Schmutz J."/>
            <person name="Larimer F."/>
            <person name="Land M."/>
            <person name="Hauser L."/>
            <person name="Kyrpides N."/>
            <person name="Mikhailova N."/>
            <person name="Bryant D.A."/>
            <person name="Hanada S."/>
            <person name="Tsukatani Y."/>
            <person name="Richardson P."/>
        </authorList>
    </citation>
    <scope>NUCLEOTIDE SEQUENCE [LARGE SCALE GENOMIC DNA]</scope>
    <source>
        <strain evidence="4">DSM 13941 / HLO8</strain>
    </source>
</reference>
<dbReference type="eggNOG" id="COG0664">
    <property type="taxonomic scope" value="Bacteria"/>
</dbReference>
<evidence type="ECO:0000256" key="1">
    <source>
        <dbReference type="SAM" id="Phobius"/>
    </source>
</evidence>